<dbReference type="Pfam" id="PF00271">
    <property type="entry name" value="Helicase_C"/>
    <property type="match status" value="1"/>
</dbReference>
<organism evidence="7">
    <name type="scientific">marine sediment metagenome</name>
    <dbReference type="NCBI Taxonomy" id="412755"/>
    <lineage>
        <taxon>unclassified sequences</taxon>
        <taxon>metagenomes</taxon>
        <taxon>ecological metagenomes</taxon>
    </lineage>
</organism>
<proteinExistence type="predicted"/>
<evidence type="ECO:0000313" key="7">
    <source>
        <dbReference type="EMBL" id="KKN68021.1"/>
    </source>
</evidence>
<keyword evidence="4" id="KW-0067">ATP-binding</keyword>
<dbReference type="GO" id="GO:0005524">
    <property type="term" value="F:ATP binding"/>
    <property type="evidence" value="ECO:0007669"/>
    <property type="project" value="UniProtKB-KW"/>
</dbReference>
<dbReference type="PANTHER" id="PTHR11274">
    <property type="entry name" value="RAD25/XP-B DNA REPAIR HELICASE"/>
    <property type="match status" value="1"/>
</dbReference>
<evidence type="ECO:0000259" key="6">
    <source>
        <dbReference type="PROSITE" id="PS51194"/>
    </source>
</evidence>
<dbReference type="InterPro" id="IPR014001">
    <property type="entry name" value="Helicase_ATP-bd"/>
</dbReference>
<evidence type="ECO:0000256" key="3">
    <source>
        <dbReference type="ARBA" id="ARBA00022806"/>
    </source>
</evidence>
<dbReference type="GO" id="GO:0003677">
    <property type="term" value="F:DNA binding"/>
    <property type="evidence" value="ECO:0007669"/>
    <property type="project" value="InterPro"/>
</dbReference>
<evidence type="ECO:0000259" key="5">
    <source>
        <dbReference type="PROSITE" id="PS51192"/>
    </source>
</evidence>
<dbReference type="GO" id="GO:0004386">
    <property type="term" value="F:helicase activity"/>
    <property type="evidence" value="ECO:0007669"/>
    <property type="project" value="UniProtKB-KW"/>
</dbReference>
<keyword evidence="1" id="KW-0547">Nucleotide-binding</keyword>
<dbReference type="Gene3D" id="3.40.50.300">
    <property type="entry name" value="P-loop containing nucleotide triphosphate hydrolases"/>
    <property type="match status" value="2"/>
</dbReference>
<protein>
    <recommendedName>
        <fullName evidence="8">Helicase ATP-binding domain-containing protein</fullName>
    </recommendedName>
</protein>
<dbReference type="InterPro" id="IPR001650">
    <property type="entry name" value="Helicase_C-like"/>
</dbReference>
<dbReference type="PANTHER" id="PTHR11274:SF0">
    <property type="entry name" value="GENERAL TRANSCRIPTION AND DNA REPAIR FACTOR IIH HELICASE SUBUNIT XPB"/>
    <property type="match status" value="1"/>
</dbReference>
<feature type="domain" description="Helicase C-terminal" evidence="6">
    <location>
        <begin position="313"/>
        <end position="462"/>
    </location>
</feature>
<dbReference type="PROSITE" id="PS51192">
    <property type="entry name" value="HELICASE_ATP_BIND_1"/>
    <property type="match status" value="1"/>
</dbReference>
<keyword evidence="2" id="KW-0378">Hydrolase</keyword>
<name>A0A0F9V3C9_9ZZZZ</name>
<dbReference type="SMART" id="SM00490">
    <property type="entry name" value="HELICc"/>
    <property type="match status" value="1"/>
</dbReference>
<reference evidence="7" key="1">
    <citation type="journal article" date="2015" name="Nature">
        <title>Complex archaea that bridge the gap between prokaryotes and eukaryotes.</title>
        <authorList>
            <person name="Spang A."/>
            <person name="Saw J.H."/>
            <person name="Jorgensen S.L."/>
            <person name="Zaremba-Niedzwiedzka K."/>
            <person name="Martijn J."/>
            <person name="Lind A.E."/>
            <person name="van Eijk R."/>
            <person name="Schleper C."/>
            <person name="Guy L."/>
            <person name="Ettema T.J."/>
        </authorList>
    </citation>
    <scope>NUCLEOTIDE SEQUENCE</scope>
</reference>
<evidence type="ECO:0000256" key="4">
    <source>
        <dbReference type="ARBA" id="ARBA00022840"/>
    </source>
</evidence>
<dbReference type="Pfam" id="PF04851">
    <property type="entry name" value="ResIII"/>
    <property type="match status" value="1"/>
</dbReference>
<gene>
    <name evidence="7" type="ORF">LCGC14_0455770</name>
</gene>
<comment type="caution">
    <text evidence="7">The sequence shown here is derived from an EMBL/GenBank/DDBJ whole genome shotgun (WGS) entry which is preliminary data.</text>
</comment>
<evidence type="ECO:0000256" key="1">
    <source>
        <dbReference type="ARBA" id="ARBA00022741"/>
    </source>
</evidence>
<dbReference type="AlphaFoldDB" id="A0A0F9V3C9"/>
<evidence type="ECO:0000256" key="2">
    <source>
        <dbReference type="ARBA" id="ARBA00022801"/>
    </source>
</evidence>
<dbReference type="GO" id="GO:0016787">
    <property type="term" value="F:hydrolase activity"/>
    <property type="evidence" value="ECO:0007669"/>
    <property type="project" value="UniProtKB-KW"/>
</dbReference>
<evidence type="ECO:0008006" key="8">
    <source>
        <dbReference type="Google" id="ProtNLM"/>
    </source>
</evidence>
<keyword evidence="3" id="KW-0347">Helicase</keyword>
<dbReference type="SUPFAM" id="SSF52540">
    <property type="entry name" value="P-loop containing nucleoside triphosphate hydrolases"/>
    <property type="match status" value="1"/>
</dbReference>
<dbReference type="InterPro" id="IPR050615">
    <property type="entry name" value="ATP-dep_DNA_Helicase"/>
</dbReference>
<dbReference type="InterPro" id="IPR006935">
    <property type="entry name" value="Helicase/UvrB_N"/>
</dbReference>
<feature type="domain" description="Helicase ATP-binding" evidence="5">
    <location>
        <begin position="103"/>
        <end position="262"/>
    </location>
</feature>
<dbReference type="PROSITE" id="PS51194">
    <property type="entry name" value="HELICASE_CTER"/>
    <property type="match status" value="1"/>
</dbReference>
<dbReference type="InterPro" id="IPR027417">
    <property type="entry name" value="P-loop_NTPase"/>
</dbReference>
<dbReference type="SMART" id="SM00487">
    <property type="entry name" value="DEXDc"/>
    <property type="match status" value="1"/>
</dbReference>
<sequence length="462" mass="51360">MWLEANNLHARVVRATREDRRWLHGYLSFEDTSAHYRKGGGGGRTSLYNLIADSFPAGLISLVIRGAKAEGMQVQIIDKRTCPAPRDPNADLAWLRDYQEDAVEASARRTRGILWMPTGSGKGEIVLGLVRAMPCNWLFVVHRSGLMYDIADRYEKRNSLEAAGRIGDGKWESADPSGASGASLTCATFQTLSKAYGTPQFAQLANSAQGLIVDEAHCLPAASFWRVAMQMRNAYYRIAMSGTPLARGDRKSLYTVAAMGSVIYRIKPDVLIAAGVLAKPRIKLVPCFQTSDRPTWQGVYGECIVRSKRRNRLVTEAAKRAKAPMLIFVKEIKHGKLLRTMLEDANIQTDFVWGSDSQRSRERSVERLERGDIDAIVCSVVFQEGIDIPSLESVVVASGGQSVIATLQRIGRGMRTDQGRKTTFEVWDLDDRGQKWLEKHSRARSRAYRSEGYEVVVESVAA</sequence>
<accession>A0A0F9V3C9</accession>
<dbReference type="EMBL" id="LAZR01000460">
    <property type="protein sequence ID" value="KKN68021.1"/>
    <property type="molecule type" value="Genomic_DNA"/>
</dbReference>